<dbReference type="InterPro" id="IPR013695">
    <property type="entry name" value="WAK"/>
</dbReference>
<protein>
    <submittedName>
        <fullName evidence="10">Wall associated kinase 3</fullName>
    </submittedName>
</protein>
<keyword evidence="10" id="KW-0418">Kinase</keyword>
<dbReference type="Pfam" id="PF08488">
    <property type="entry name" value="WAK"/>
    <property type="match status" value="1"/>
</dbReference>
<dbReference type="InterPro" id="IPR001881">
    <property type="entry name" value="EGF-like_Ca-bd_dom"/>
</dbReference>
<keyword evidence="4 8" id="KW-0732">Signal</keyword>
<sequence>MLVWLWLTMLPHITINFVQSAPAAFGPAPSPEAVAFVPAPAPAPAPAYEIAKPGCSSTCGSLVVPYPFGTSKGCYLENKSKSFLITCNDTTPYLGLSSIPVSNISLDDHHIHVLTRAASICYDSLAKNYTYWQRYYLKLSKFQVNSTRNKFTVIGCSFLALITGSRVQNYTTGCASVCDGVESLQNGSCSGIGCCQTSLPVGARDFDVNFRVFNNSVLAKVPCSSAFVAEDGFYNFSAPDLNLNSGLNERTFPVMLDWAVGNETCDIAKKNKTSYACVAPDSTCSPSGYGEGTGYRCNCPSGYEGNPYLSNGCIDVDECATSNPCRLPATCLNQPPERIQCECPQGYNHSADEKGCDIIISHAAGSGTTGSGIAIGKCEHEPVCFSCRECLDILVAGEKKAYQTEREVFCAKWRIHAKRKALRRQ</sequence>
<dbReference type="CDD" id="cd00054">
    <property type="entry name" value="EGF_CA"/>
    <property type="match status" value="1"/>
</dbReference>
<reference evidence="10" key="1">
    <citation type="submission" date="2023-02" db="EMBL/GenBank/DDBJ databases">
        <title>Genome of toxic invasive species Heracleum sosnowskyi carries increased number of genes despite the absence of recent whole-genome duplications.</title>
        <authorList>
            <person name="Schelkunov M."/>
            <person name="Shtratnikova V."/>
            <person name="Makarenko M."/>
            <person name="Klepikova A."/>
            <person name="Omelchenko D."/>
            <person name="Novikova G."/>
            <person name="Obukhova E."/>
            <person name="Bogdanov V."/>
            <person name="Penin A."/>
            <person name="Logacheva M."/>
        </authorList>
    </citation>
    <scope>NUCLEOTIDE SEQUENCE</scope>
    <source>
        <strain evidence="10">Hsosn_3</strain>
        <tissue evidence="10">Leaf</tissue>
    </source>
</reference>
<dbReference type="GO" id="GO:0016020">
    <property type="term" value="C:membrane"/>
    <property type="evidence" value="ECO:0007669"/>
    <property type="project" value="UniProtKB-SubCell"/>
</dbReference>
<keyword evidence="6" id="KW-0325">Glycoprotein</keyword>
<dbReference type="Gene3D" id="2.10.25.10">
    <property type="entry name" value="Laminin"/>
    <property type="match status" value="1"/>
</dbReference>
<dbReference type="Proteomes" id="UP001237642">
    <property type="component" value="Unassembled WGS sequence"/>
</dbReference>
<feature type="domain" description="EGF-like" evidence="9">
    <location>
        <begin position="315"/>
        <end position="357"/>
    </location>
</feature>
<evidence type="ECO:0000256" key="1">
    <source>
        <dbReference type="ARBA" id="ARBA00004479"/>
    </source>
</evidence>
<dbReference type="SMART" id="SM00181">
    <property type="entry name" value="EGF"/>
    <property type="match status" value="2"/>
</dbReference>
<evidence type="ECO:0000256" key="4">
    <source>
        <dbReference type="ARBA" id="ARBA00022729"/>
    </source>
</evidence>
<comment type="caution">
    <text evidence="7">Lacks conserved residue(s) required for the propagation of feature annotation.</text>
</comment>
<keyword evidence="11" id="KW-1185">Reference proteome</keyword>
<dbReference type="AlphaFoldDB" id="A0AAD8N6D5"/>
<evidence type="ECO:0000256" key="5">
    <source>
        <dbReference type="ARBA" id="ARBA00023157"/>
    </source>
</evidence>
<proteinExistence type="predicted"/>
<keyword evidence="3" id="KW-0808">Transferase</keyword>
<evidence type="ECO:0000256" key="3">
    <source>
        <dbReference type="ARBA" id="ARBA00022679"/>
    </source>
</evidence>
<evidence type="ECO:0000313" key="10">
    <source>
        <dbReference type="EMBL" id="KAK1398419.1"/>
    </source>
</evidence>
<gene>
    <name evidence="10" type="ORF">POM88_008282</name>
</gene>
<organism evidence="10 11">
    <name type="scientific">Heracleum sosnowskyi</name>
    <dbReference type="NCBI Taxonomy" id="360622"/>
    <lineage>
        <taxon>Eukaryota</taxon>
        <taxon>Viridiplantae</taxon>
        <taxon>Streptophyta</taxon>
        <taxon>Embryophyta</taxon>
        <taxon>Tracheophyta</taxon>
        <taxon>Spermatophyta</taxon>
        <taxon>Magnoliopsida</taxon>
        <taxon>eudicotyledons</taxon>
        <taxon>Gunneridae</taxon>
        <taxon>Pentapetalae</taxon>
        <taxon>asterids</taxon>
        <taxon>campanulids</taxon>
        <taxon>Apiales</taxon>
        <taxon>Apiaceae</taxon>
        <taxon>Apioideae</taxon>
        <taxon>apioid superclade</taxon>
        <taxon>Tordylieae</taxon>
        <taxon>Tordyliinae</taxon>
        <taxon>Heracleum</taxon>
    </lineage>
</organism>
<dbReference type="PANTHER" id="PTHR33491">
    <property type="entry name" value="OSJNBA0016N04.9 PROTEIN"/>
    <property type="match status" value="1"/>
</dbReference>
<dbReference type="Pfam" id="PF13947">
    <property type="entry name" value="GUB_WAK_bind"/>
    <property type="match status" value="1"/>
</dbReference>
<dbReference type="GO" id="GO:0005509">
    <property type="term" value="F:calcium ion binding"/>
    <property type="evidence" value="ECO:0007669"/>
    <property type="project" value="InterPro"/>
</dbReference>
<evidence type="ECO:0000256" key="8">
    <source>
        <dbReference type="SAM" id="SignalP"/>
    </source>
</evidence>
<evidence type="ECO:0000256" key="7">
    <source>
        <dbReference type="PROSITE-ProRule" id="PRU00076"/>
    </source>
</evidence>
<dbReference type="InterPro" id="IPR025287">
    <property type="entry name" value="WAK_GUB"/>
</dbReference>
<dbReference type="GO" id="GO:0004674">
    <property type="term" value="F:protein serine/threonine kinase activity"/>
    <property type="evidence" value="ECO:0007669"/>
    <property type="project" value="UniProtKB-KW"/>
</dbReference>
<evidence type="ECO:0000256" key="6">
    <source>
        <dbReference type="ARBA" id="ARBA00023180"/>
    </source>
</evidence>
<dbReference type="PROSITE" id="PS01186">
    <property type="entry name" value="EGF_2"/>
    <property type="match status" value="1"/>
</dbReference>
<evidence type="ECO:0000259" key="9">
    <source>
        <dbReference type="PROSITE" id="PS50026"/>
    </source>
</evidence>
<reference evidence="10" key="2">
    <citation type="submission" date="2023-05" db="EMBL/GenBank/DDBJ databases">
        <authorList>
            <person name="Schelkunov M.I."/>
        </authorList>
    </citation>
    <scope>NUCLEOTIDE SEQUENCE</scope>
    <source>
        <strain evidence="10">Hsosn_3</strain>
        <tissue evidence="10">Leaf</tissue>
    </source>
</reference>
<comment type="caution">
    <text evidence="10">The sequence shown here is derived from an EMBL/GenBank/DDBJ whole genome shotgun (WGS) entry which is preliminary data.</text>
</comment>
<keyword evidence="2" id="KW-0723">Serine/threonine-protein kinase</keyword>
<feature type="signal peptide" evidence="8">
    <location>
        <begin position="1"/>
        <end position="20"/>
    </location>
</feature>
<feature type="chain" id="PRO_5041904673" evidence="8">
    <location>
        <begin position="21"/>
        <end position="425"/>
    </location>
</feature>
<dbReference type="SUPFAM" id="SSF57196">
    <property type="entry name" value="EGF/Laminin"/>
    <property type="match status" value="1"/>
</dbReference>
<dbReference type="GO" id="GO:0030247">
    <property type="term" value="F:polysaccharide binding"/>
    <property type="evidence" value="ECO:0007669"/>
    <property type="project" value="InterPro"/>
</dbReference>
<evidence type="ECO:0000313" key="11">
    <source>
        <dbReference type="Proteomes" id="UP001237642"/>
    </source>
</evidence>
<keyword evidence="7" id="KW-0245">EGF-like domain</keyword>
<evidence type="ECO:0000256" key="2">
    <source>
        <dbReference type="ARBA" id="ARBA00022527"/>
    </source>
</evidence>
<accession>A0AAD8N6D5</accession>
<comment type="subcellular location">
    <subcellularLocation>
        <location evidence="1">Membrane</location>
        <topology evidence="1">Single-pass type I membrane protein</topology>
    </subcellularLocation>
</comment>
<keyword evidence="5" id="KW-1015">Disulfide bond</keyword>
<dbReference type="PROSITE" id="PS50026">
    <property type="entry name" value="EGF_3"/>
    <property type="match status" value="1"/>
</dbReference>
<dbReference type="EMBL" id="JAUIZM010000002">
    <property type="protein sequence ID" value="KAK1398419.1"/>
    <property type="molecule type" value="Genomic_DNA"/>
</dbReference>
<name>A0AAD8N6D5_9APIA</name>
<dbReference type="InterPro" id="IPR000742">
    <property type="entry name" value="EGF"/>
</dbReference>
<dbReference type="SMART" id="SM00179">
    <property type="entry name" value="EGF_CA"/>
    <property type="match status" value="1"/>
</dbReference>